<dbReference type="RefSeq" id="WP_121371626.1">
    <property type="nucleotide sequence ID" value="NZ_RBKS01000001.1"/>
</dbReference>
<feature type="domain" description="Fumarylacetoacetase-like C-terminal" evidence="2">
    <location>
        <begin position="28"/>
        <end position="232"/>
    </location>
</feature>
<dbReference type="InterPro" id="IPR036663">
    <property type="entry name" value="Fumarylacetoacetase_C_sf"/>
</dbReference>
<gene>
    <name evidence="3" type="ORF">C8E83_3857</name>
</gene>
<keyword evidence="1" id="KW-0479">Metal-binding</keyword>
<protein>
    <submittedName>
        <fullName evidence="3">Fumarylpyruvate hydrolase</fullName>
    </submittedName>
</protein>
<evidence type="ECO:0000313" key="4">
    <source>
        <dbReference type="Proteomes" id="UP000280008"/>
    </source>
</evidence>
<dbReference type="Gene3D" id="3.90.850.10">
    <property type="entry name" value="Fumarylacetoacetase-like, C-terminal domain"/>
    <property type="match status" value="1"/>
</dbReference>
<dbReference type="EMBL" id="RBKS01000001">
    <property type="protein sequence ID" value="RKR76680.1"/>
    <property type="molecule type" value="Genomic_DNA"/>
</dbReference>
<evidence type="ECO:0000313" key="3">
    <source>
        <dbReference type="EMBL" id="RKR76680.1"/>
    </source>
</evidence>
<accession>A0A495ILS0</accession>
<keyword evidence="4" id="KW-1185">Reference proteome</keyword>
<sequence length="241" mass="24889">MSDYVVTPPEVPSVAVAGSSARFPVRRILCVGRNYADHAREMGSDPDREPPFFFAKPGDAVVPASGTVPYPTVTAQLEYEVELVVAIGVGGASITPESALDHVWGYGVGVDLTRRDRQQEAKDTRRPWDLSKGFDASAPVAPLVPAGAVSGGADAGRVPAAGRVWLAVNGAVKQDGDLDQMIWPVADVIAAASRAWELAPGDLIFTGTPSGVGPIVPGDTVTGGIDGLGEFSFVVGEAPAA</sequence>
<dbReference type="GO" id="GO:0046872">
    <property type="term" value="F:metal ion binding"/>
    <property type="evidence" value="ECO:0007669"/>
    <property type="project" value="UniProtKB-KW"/>
</dbReference>
<proteinExistence type="predicted"/>
<dbReference type="AlphaFoldDB" id="A0A495ILS0"/>
<dbReference type="Proteomes" id="UP000280008">
    <property type="component" value="Unassembled WGS sequence"/>
</dbReference>
<dbReference type="OrthoDB" id="9805307at2"/>
<organism evidence="3 4">
    <name type="scientific">Frondihabitans australicus</name>
    <dbReference type="NCBI Taxonomy" id="386892"/>
    <lineage>
        <taxon>Bacteria</taxon>
        <taxon>Bacillati</taxon>
        <taxon>Actinomycetota</taxon>
        <taxon>Actinomycetes</taxon>
        <taxon>Micrococcales</taxon>
        <taxon>Microbacteriaceae</taxon>
        <taxon>Frondihabitans</taxon>
    </lineage>
</organism>
<name>A0A495ILS0_9MICO</name>
<dbReference type="SUPFAM" id="SSF56529">
    <property type="entry name" value="FAH"/>
    <property type="match status" value="1"/>
</dbReference>
<reference evidence="3 4" key="1">
    <citation type="submission" date="2018-10" db="EMBL/GenBank/DDBJ databases">
        <title>Sequencing the genomes of 1000 actinobacteria strains.</title>
        <authorList>
            <person name="Klenk H.-P."/>
        </authorList>
    </citation>
    <scope>NUCLEOTIDE SEQUENCE [LARGE SCALE GENOMIC DNA]</scope>
    <source>
        <strain evidence="3 4">DSM 17894</strain>
    </source>
</reference>
<evidence type="ECO:0000259" key="2">
    <source>
        <dbReference type="Pfam" id="PF01557"/>
    </source>
</evidence>
<dbReference type="Pfam" id="PF01557">
    <property type="entry name" value="FAA_hydrolase"/>
    <property type="match status" value="1"/>
</dbReference>
<dbReference type="PANTHER" id="PTHR11820">
    <property type="entry name" value="ACYLPYRUVASE"/>
    <property type="match status" value="1"/>
</dbReference>
<evidence type="ECO:0000256" key="1">
    <source>
        <dbReference type="ARBA" id="ARBA00022723"/>
    </source>
</evidence>
<keyword evidence="3" id="KW-0378">Hydrolase</keyword>
<keyword evidence="3" id="KW-0670">Pyruvate</keyword>
<dbReference type="PANTHER" id="PTHR11820:SF90">
    <property type="entry name" value="FLUTATHIONE S-TRANSFERASE"/>
    <property type="match status" value="1"/>
</dbReference>
<dbReference type="InterPro" id="IPR011234">
    <property type="entry name" value="Fumarylacetoacetase-like_C"/>
</dbReference>
<comment type="caution">
    <text evidence="3">The sequence shown here is derived from an EMBL/GenBank/DDBJ whole genome shotgun (WGS) entry which is preliminary data.</text>
</comment>
<dbReference type="GO" id="GO:0018773">
    <property type="term" value="F:acetylpyruvate hydrolase activity"/>
    <property type="evidence" value="ECO:0007669"/>
    <property type="project" value="TreeGrafter"/>
</dbReference>